<accession>A0A0F3NJU1</accession>
<comment type="caution">
    <text evidence="2">The sequence shown here is derived from an EMBL/GenBank/DDBJ whole genome shotgun (WGS) entry which is preliminary data.</text>
</comment>
<reference evidence="2 3" key="1">
    <citation type="submission" date="2015-01" db="EMBL/GenBank/DDBJ databases">
        <title>Genome Sequencing of Rickettsiales.</title>
        <authorList>
            <person name="Daugherty S.C."/>
            <person name="Su Q."/>
            <person name="Abolude K."/>
            <person name="Beier-Sexton M."/>
            <person name="Carlyon J.A."/>
            <person name="Carter R."/>
            <person name="Day N.P."/>
            <person name="Dumler S.J."/>
            <person name="Dyachenko V."/>
            <person name="Godinez A."/>
            <person name="Kurtti T.J."/>
            <person name="Lichay M."/>
            <person name="Mullins K.E."/>
            <person name="Ott S."/>
            <person name="Pappas-Brown V."/>
            <person name="Paris D.H."/>
            <person name="Patel P."/>
            <person name="Richards A.L."/>
            <person name="Sadzewicz L."/>
            <person name="Sears K."/>
            <person name="Seidman D."/>
            <person name="Sengamalay N."/>
            <person name="Stenos J."/>
            <person name="Tallon L.J."/>
            <person name="Vincent G."/>
            <person name="Fraser C.M."/>
            <person name="Munderloh U."/>
            <person name="Dunning-Hotopp J.C."/>
        </authorList>
    </citation>
    <scope>NUCLEOTIDE SEQUENCE [LARGE SCALE GENOMIC DNA]</scope>
    <source>
        <strain evidence="2 3">NCH-1</strain>
    </source>
</reference>
<dbReference type="EMBL" id="LANT01000001">
    <property type="protein sequence ID" value="KJV68295.1"/>
    <property type="molecule type" value="Genomic_DNA"/>
</dbReference>
<protein>
    <submittedName>
        <fullName evidence="2">Putative membrane protein</fullName>
    </submittedName>
</protein>
<feature type="transmembrane region" description="Helical" evidence="1">
    <location>
        <begin position="31"/>
        <end position="49"/>
    </location>
</feature>
<dbReference type="PATRIC" id="fig|1359161.3.peg.336"/>
<dbReference type="AlphaFoldDB" id="A0A0F3NJU1"/>
<dbReference type="Proteomes" id="UP000033754">
    <property type="component" value="Unassembled WGS sequence"/>
</dbReference>
<evidence type="ECO:0000313" key="3">
    <source>
        <dbReference type="Proteomes" id="UP000033754"/>
    </source>
</evidence>
<keyword evidence="1" id="KW-1133">Transmembrane helix</keyword>
<gene>
    <name evidence="2" type="ORF">EPHNCH_0323</name>
</gene>
<proteinExistence type="predicted"/>
<organism evidence="2 3">
    <name type="scientific">Anaplasma phagocytophilum str. NCH-1</name>
    <dbReference type="NCBI Taxonomy" id="1359161"/>
    <lineage>
        <taxon>Bacteria</taxon>
        <taxon>Pseudomonadati</taxon>
        <taxon>Pseudomonadota</taxon>
        <taxon>Alphaproteobacteria</taxon>
        <taxon>Rickettsiales</taxon>
        <taxon>Anaplasmataceae</taxon>
        <taxon>Anaplasma</taxon>
        <taxon>phagocytophilum group</taxon>
    </lineage>
</organism>
<keyword evidence="1" id="KW-0472">Membrane</keyword>
<evidence type="ECO:0000256" key="1">
    <source>
        <dbReference type="SAM" id="Phobius"/>
    </source>
</evidence>
<name>A0A0F3NJU1_ANAPH</name>
<keyword evidence="1" id="KW-0812">Transmembrane</keyword>
<feature type="transmembrane region" description="Helical" evidence="1">
    <location>
        <begin position="7"/>
        <end position="25"/>
    </location>
</feature>
<evidence type="ECO:0000313" key="2">
    <source>
        <dbReference type="EMBL" id="KJV68295.1"/>
    </source>
</evidence>
<sequence length="53" mass="5728">MIKLPRYVILFERACGVIAGYFLTFCSSCGVHSALCCVSICALGAPYLARLII</sequence>